<reference evidence="2 3" key="1">
    <citation type="submission" date="2024-07" db="EMBL/GenBank/DDBJ databases">
        <title>Section-level genome sequencing and comparative genomics of Aspergillus sections Usti and Cavernicolus.</title>
        <authorList>
            <consortium name="Lawrence Berkeley National Laboratory"/>
            <person name="Nybo J.L."/>
            <person name="Vesth T.C."/>
            <person name="Theobald S."/>
            <person name="Frisvad J.C."/>
            <person name="Larsen T.O."/>
            <person name="Kjaerboelling I."/>
            <person name="Rothschild-Mancinelli K."/>
            <person name="Lyhne E.K."/>
            <person name="Kogle M.E."/>
            <person name="Barry K."/>
            <person name="Clum A."/>
            <person name="Na H."/>
            <person name="Ledsgaard L."/>
            <person name="Lin J."/>
            <person name="Lipzen A."/>
            <person name="Kuo A."/>
            <person name="Riley R."/>
            <person name="Mondo S."/>
            <person name="LaButti K."/>
            <person name="Haridas S."/>
            <person name="Pangalinan J."/>
            <person name="Salamov A.A."/>
            <person name="Simmons B.A."/>
            <person name="Magnuson J.K."/>
            <person name="Chen J."/>
            <person name="Drula E."/>
            <person name="Henrissat B."/>
            <person name="Wiebenga A."/>
            <person name="Lubbers R.J."/>
            <person name="Gomes A.C."/>
            <person name="Makela M.R."/>
            <person name="Stajich J."/>
            <person name="Grigoriev I.V."/>
            <person name="Mortensen U.H."/>
            <person name="De vries R.P."/>
            <person name="Baker S.E."/>
            <person name="Andersen M.R."/>
        </authorList>
    </citation>
    <scope>NUCLEOTIDE SEQUENCE [LARGE SCALE GENOMIC DNA]</scope>
    <source>
        <strain evidence="2 3">CBS 600.67</strain>
    </source>
</reference>
<keyword evidence="3" id="KW-1185">Reference proteome</keyword>
<gene>
    <name evidence="2" type="ORF">BDW59DRAFT_116141</name>
</gene>
<name>A0ABR4IWP4_9EURO</name>
<evidence type="ECO:0000256" key="1">
    <source>
        <dbReference type="SAM" id="Phobius"/>
    </source>
</evidence>
<evidence type="ECO:0000313" key="2">
    <source>
        <dbReference type="EMBL" id="KAL2832160.1"/>
    </source>
</evidence>
<accession>A0ABR4IWP4</accession>
<dbReference type="Proteomes" id="UP001610335">
    <property type="component" value="Unassembled WGS sequence"/>
</dbReference>
<keyword evidence="1" id="KW-1133">Transmembrane helix</keyword>
<keyword evidence="1" id="KW-0472">Membrane</keyword>
<feature type="transmembrane region" description="Helical" evidence="1">
    <location>
        <begin position="12"/>
        <end position="31"/>
    </location>
</feature>
<evidence type="ECO:0000313" key="3">
    <source>
        <dbReference type="Proteomes" id="UP001610335"/>
    </source>
</evidence>
<protein>
    <submittedName>
        <fullName evidence="2">Uncharacterized protein</fullName>
    </submittedName>
</protein>
<sequence>MIEGRSDNMEVVVFIGMASSQLFCIFFSLSMSQYPLPVCGHDSWFLLEQIELLVLSQ</sequence>
<dbReference type="EMBL" id="JBFXLS010000007">
    <property type="protein sequence ID" value="KAL2832160.1"/>
    <property type="molecule type" value="Genomic_DNA"/>
</dbReference>
<proteinExistence type="predicted"/>
<keyword evidence="1" id="KW-0812">Transmembrane</keyword>
<comment type="caution">
    <text evidence="2">The sequence shown here is derived from an EMBL/GenBank/DDBJ whole genome shotgun (WGS) entry which is preliminary data.</text>
</comment>
<organism evidence="2 3">
    <name type="scientific">Aspergillus cavernicola</name>
    <dbReference type="NCBI Taxonomy" id="176166"/>
    <lineage>
        <taxon>Eukaryota</taxon>
        <taxon>Fungi</taxon>
        <taxon>Dikarya</taxon>
        <taxon>Ascomycota</taxon>
        <taxon>Pezizomycotina</taxon>
        <taxon>Eurotiomycetes</taxon>
        <taxon>Eurotiomycetidae</taxon>
        <taxon>Eurotiales</taxon>
        <taxon>Aspergillaceae</taxon>
        <taxon>Aspergillus</taxon>
        <taxon>Aspergillus subgen. Nidulantes</taxon>
    </lineage>
</organism>